<keyword evidence="11 20" id="KW-0067">ATP-binding</keyword>
<protein>
    <recommendedName>
        <fullName evidence="3">Copper-exporting P-type ATPase</fullName>
    </recommendedName>
    <alternativeName>
        <fullName evidence="18">Copper-exporting P-type ATPase A</fullName>
    </alternativeName>
    <alternativeName>
        <fullName evidence="19">Cu(+)-exporting ATPase</fullName>
    </alternativeName>
</protein>
<dbReference type="InterPro" id="IPR006122">
    <property type="entry name" value="HMA_Cu_ion-bd"/>
</dbReference>
<dbReference type="Gene3D" id="3.40.1110.10">
    <property type="entry name" value="Calcium-transporting ATPase, cytoplasmic domain N"/>
    <property type="match status" value="1"/>
</dbReference>
<dbReference type="SFLD" id="SFLDF00027">
    <property type="entry name" value="p-type_atpase"/>
    <property type="match status" value="1"/>
</dbReference>
<evidence type="ECO:0000256" key="12">
    <source>
        <dbReference type="ARBA" id="ARBA00022842"/>
    </source>
</evidence>
<dbReference type="InterPro" id="IPR023298">
    <property type="entry name" value="ATPase_P-typ_TM_dom_sf"/>
</dbReference>
<feature type="transmembrane region" description="Helical" evidence="20">
    <location>
        <begin position="142"/>
        <end position="160"/>
    </location>
</feature>
<keyword evidence="6 20" id="KW-0812">Transmembrane</keyword>
<dbReference type="Pfam" id="PF00122">
    <property type="entry name" value="E1-E2_ATPase"/>
    <property type="match status" value="1"/>
</dbReference>
<feature type="domain" description="HMA" evidence="22">
    <location>
        <begin position="803"/>
        <end position="868"/>
    </location>
</feature>
<dbReference type="InterPro" id="IPR023299">
    <property type="entry name" value="ATPase_P-typ_cyto_dom_N"/>
</dbReference>
<dbReference type="Pfam" id="PF00702">
    <property type="entry name" value="Hydrolase"/>
    <property type="match status" value="1"/>
</dbReference>
<organism evidence="23 24">
    <name type="scientific">Denitrobacterium detoxificans</name>
    <dbReference type="NCBI Taxonomy" id="79604"/>
    <lineage>
        <taxon>Bacteria</taxon>
        <taxon>Bacillati</taxon>
        <taxon>Actinomycetota</taxon>
        <taxon>Coriobacteriia</taxon>
        <taxon>Eggerthellales</taxon>
        <taxon>Eggerthellaceae</taxon>
        <taxon>Denitrobacterium</taxon>
    </lineage>
</organism>
<dbReference type="InterPro" id="IPR036412">
    <property type="entry name" value="HAD-like_sf"/>
</dbReference>
<dbReference type="InterPro" id="IPR036163">
    <property type="entry name" value="HMA_dom_sf"/>
</dbReference>
<evidence type="ECO:0000256" key="15">
    <source>
        <dbReference type="ARBA" id="ARBA00023008"/>
    </source>
</evidence>
<evidence type="ECO:0000256" key="20">
    <source>
        <dbReference type="RuleBase" id="RU362081"/>
    </source>
</evidence>
<evidence type="ECO:0000256" key="21">
    <source>
        <dbReference type="SAM" id="MobiDB-lite"/>
    </source>
</evidence>
<dbReference type="NCBIfam" id="TIGR01525">
    <property type="entry name" value="ATPase-IB_hvy"/>
    <property type="match status" value="1"/>
</dbReference>
<evidence type="ECO:0000256" key="4">
    <source>
        <dbReference type="ARBA" id="ARBA00022448"/>
    </source>
</evidence>
<dbReference type="PROSITE" id="PS00154">
    <property type="entry name" value="ATPASE_E1_E2"/>
    <property type="match status" value="1"/>
</dbReference>
<dbReference type="InterPro" id="IPR027256">
    <property type="entry name" value="P-typ_ATPase_IB"/>
</dbReference>
<dbReference type="GO" id="GO:0043682">
    <property type="term" value="F:P-type divalent copper transporter activity"/>
    <property type="evidence" value="ECO:0007669"/>
    <property type="project" value="TreeGrafter"/>
</dbReference>
<evidence type="ECO:0000256" key="7">
    <source>
        <dbReference type="ARBA" id="ARBA00022723"/>
    </source>
</evidence>
<dbReference type="PRINTS" id="PR00943">
    <property type="entry name" value="CUATPASE"/>
</dbReference>
<evidence type="ECO:0000256" key="10">
    <source>
        <dbReference type="ARBA" id="ARBA00022796"/>
    </source>
</evidence>
<keyword evidence="4" id="KW-0813">Transport</keyword>
<dbReference type="SUPFAM" id="SSF81665">
    <property type="entry name" value="Calcium ATPase, transmembrane domain M"/>
    <property type="match status" value="1"/>
</dbReference>
<keyword evidence="14 20" id="KW-1133">Transmembrane helix</keyword>
<keyword evidence="24" id="KW-1185">Reference proteome</keyword>
<dbReference type="FunFam" id="2.70.150.10:FF:000020">
    <property type="entry name" value="Copper-exporting P-type ATPase A"/>
    <property type="match status" value="1"/>
</dbReference>
<dbReference type="SUPFAM" id="SSF56784">
    <property type="entry name" value="HAD-like"/>
    <property type="match status" value="1"/>
</dbReference>
<keyword evidence="8" id="KW-0677">Repeat</keyword>
<feature type="transmembrane region" description="Helical" evidence="20">
    <location>
        <begin position="406"/>
        <end position="427"/>
    </location>
</feature>
<feature type="transmembrane region" description="Helical" evidence="20">
    <location>
        <begin position="372"/>
        <end position="394"/>
    </location>
</feature>
<dbReference type="GO" id="GO:0016887">
    <property type="term" value="F:ATP hydrolysis activity"/>
    <property type="evidence" value="ECO:0007669"/>
    <property type="project" value="InterPro"/>
</dbReference>
<evidence type="ECO:0000256" key="14">
    <source>
        <dbReference type="ARBA" id="ARBA00022989"/>
    </source>
</evidence>
<keyword evidence="12" id="KW-0460">Magnesium</keyword>
<evidence type="ECO:0000256" key="1">
    <source>
        <dbReference type="ARBA" id="ARBA00004651"/>
    </source>
</evidence>
<dbReference type="SUPFAM" id="SSF81653">
    <property type="entry name" value="Calcium ATPase, transduction domain A"/>
    <property type="match status" value="1"/>
</dbReference>
<feature type="transmembrane region" description="Helical" evidence="20">
    <location>
        <begin position="110"/>
        <end position="130"/>
    </location>
</feature>
<dbReference type="InterPro" id="IPR059000">
    <property type="entry name" value="ATPase_P-type_domA"/>
</dbReference>
<keyword evidence="9 20" id="KW-0547">Nucleotide-binding</keyword>
<dbReference type="SFLD" id="SFLDG00002">
    <property type="entry name" value="C1.7:_P-type_atpase_like"/>
    <property type="match status" value="1"/>
</dbReference>
<feature type="transmembrane region" description="Helical" evidence="20">
    <location>
        <begin position="740"/>
        <end position="758"/>
    </location>
</feature>
<dbReference type="PANTHER" id="PTHR43520">
    <property type="entry name" value="ATP7, ISOFORM B"/>
    <property type="match status" value="1"/>
</dbReference>
<dbReference type="Gene3D" id="3.30.70.100">
    <property type="match status" value="2"/>
</dbReference>
<dbReference type="Gene3D" id="2.70.150.10">
    <property type="entry name" value="Calcium-transporting ATPase, cytoplasmic transduction domain A"/>
    <property type="match status" value="1"/>
</dbReference>
<name>A0A1H8T290_9ACTN</name>
<evidence type="ECO:0000313" key="23">
    <source>
        <dbReference type="EMBL" id="SEO84643.1"/>
    </source>
</evidence>
<evidence type="ECO:0000256" key="9">
    <source>
        <dbReference type="ARBA" id="ARBA00022741"/>
    </source>
</evidence>
<evidence type="ECO:0000256" key="2">
    <source>
        <dbReference type="ARBA" id="ARBA00006024"/>
    </source>
</evidence>
<dbReference type="PROSITE" id="PS01047">
    <property type="entry name" value="HMA_1"/>
    <property type="match status" value="1"/>
</dbReference>
<dbReference type="NCBIfam" id="TIGR01494">
    <property type="entry name" value="ATPase_P-type"/>
    <property type="match status" value="1"/>
</dbReference>
<evidence type="ECO:0000256" key="8">
    <source>
        <dbReference type="ARBA" id="ARBA00022737"/>
    </source>
</evidence>
<evidence type="ECO:0000256" key="3">
    <source>
        <dbReference type="ARBA" id="ARBA00015102"/>
    </source>
</evidence>
<dbReference type="Gene3D" id="3.40.50.1000">
    <property type="entry name" value="HAD superfamily/HAD-like"/>
    <property type="match status" value="1"/>
</dbReference>
<gene>
    <name evidence="23" type="ORF">SAMN02910314_01378</name>
</gene>
<evidence type="ECO:0000256" key="19">
    <source>
        <dbReference type="ARBA" id="ARBA00033239"/>
    </source>
</evidence>
<feature type="transmembrane region" description="Helical" evidence="20">
    <location>
        <begin position="712"/>
        <end position="734"/>
    </location>
</feature>
<dbReference type="Proteomes" id="UP000182975">
    <property type="component" value="Unassembled WGS sequence"/>
</dbReference>
<keyword evidence="5 20" id="KW-1003">Cell membrane</keyword>
<keyword evidence="10" id="KW-0187">Copper transport</keyword>
<evidence type="ECO:0000313" key="24">
    <source>
        <dbReference type="Proteomes" id="UP000182975"/>
    </source>
</evidence>
<dbReference type="NCBIfam" id="TIGR00003">
    <property type="entry name" value="copper ion binding protein"/>
    <property type="match status" value="2"/>
</dbReference>
<evidence type="ECO:0000256" key="6">
    <source>
        <dbReference type="ARBA" id="ARBA00022692"/>
    </source>
</evidence>
<dbReference type="AlphaFoldDB" id="A0A1H8T290"/>
<dbReference type="InterPro" id="IPR006121">
    <property type="entry name" value="HMA_dom"/>
</dbReference>
<keyword evidence="16" id="KW-0406">Ion transport</keyword>
<evidence type="ECO:0000256" key="13">
    <source>
        <dbReference type="ARBA" id="ARBA00022967"/>
    </source>
</evidence>
<dbReference type="PROSITE" id="PS50846">
    <property type="entry name" value="HMA_2"/>
    <property type="match status" value="2"/>
</dbReference>
<evidence type="ECO:0000256" key="18">
    <source>
        <dbReference type="ARBA" id="ARBA00029719"/>
    </source>
</evidence>
<dbReference type="STRING" id="79604.AAY81_02065"/>
<dbReference type="EMBL" id="FOEC01000008">
    <property type="protein sequence ID" value="SEO84643.1"/>
    <property type="molecule type" value="Genomic_DNA"/>
</dbReference>
<dbReference type="GO" id="GO:0005524">
    <property type="term" value="F:ATP binding"/>
    <property type="evidence" value="ECO:0007669"/>
    <property type="project" value="UniProtKB-UniRule"/>
</dbReference>
<dbReference type="RefSeq" id="WP_074777276.1">
    <property type="nucleotide sequence ID" value="NZ_CP011402.1"/>
</dbReference>
<dbReference type="InterPro" id="IPR017969">
    <property type="entry name" value="Heavy-metal-associated_CS"/>
</dbReference>
<dbReference type="PANTHER" id="PTHR43520:SF8">
    <property type="entry name" value="P-TYPE CU(+) TRANSPORTER"/>
    <property type="match status" value="1"/>
</dbReference>
<keyword evidence="13" id="KW-1278">Translocase</keyword>
<accession>A0A1H8T290</accession>
<proteinExistence type="inferred from homology"/>
<feature type="region of interest" description="Disordered" evidence="21">
    <location>
        <begin position="771"/>
        <end position="798"/>
    </location>
</feature>
<keyword evidence="15" id="KW-0186">Copper</keyword>
<dbReference type="PRINTS" id="PR00119">
    <property type="entry name" value="CATATPASE"/>
</dbReference>
<evidence type="ECO:0000256" key="17">
    <source>
        <dbReference type="ARBA" id="ARBA00023136"/>
    </source>
</evidence>
<keyword evidence="17 20" id="KW-0472">Membrane</keyword>
<comment type="similarity">
    <text evidence="2 20">Belongs to the cation transport ATPase (P-type) (TC 3.A.3) family. Type IB subfamily.</text>
</comment>
<feature type="transmembrane region" description="Helical" evidence="20">
    <location>
        <begin position="220"/>
        <end position="238"/>
    </location>
</feature>
<dbReference type="InterPro" id="IPR044492">
    <property type="entry name" value="P_typ_ATPase_HD_dom"/>
</dbReference>
<evidence type="ECO:0000259" key="22">
    <source>
        <dbReference type="PROSITE" id="PS50846"/>
    </source>
</evidence>
<dbReference type="InterPro" id="IPR008250">
    <property type="entry name" value="ATPase_P-typ_transduc_dom_A_sf"/>
</dbReference>
<evidence type="ECO:0000256" key="5">
    <source>
        <dbReference type="ARBA" id="ARBA00022475"/>
    </source>
</evidence>
<dbReference type="InterPro" id="IPR023214">
    <property type="entry name" value="HAD_sf"/>
</dbReference>
<dbReference type="InterPro" id="IPR001757">
    <property type="entry name" value="P_typ_ATPase"/>
</dbReference>
<dbReference type="SFLD" id="SFLDS00003">
    <property type="entry name" value="Haloacid_Dehalogenase"/>
    <property type="match status" value="1"/>
</dbReference>
<comment type="subcellular location">
    <subcellularLocation>
        <location evidence="1">Cell membrane</location>
        <topology evidence="1">Multi-pass membrane protein</topology>
    </subcellularLocation>
</comment>
<feature type="domain" description="HMA" evidence="22">
    <location>
        <begin position="1"/>
        <end position="73"/>
    </location>
</feature>
<dbReference type="GO" id="GO:0005886">
    <property type="term" value="C:plasma membrane"/>
    <property type="evidence" value="ECO:0007669"/>
    <property type="project" value="UniProtKB-SubCell"/>
</dbReference>
<reference evidence="24" key="1">
    <citation type="submission" date="2016-10" db="EMBL/GenBank/DDBJ databases">
        <authorList>
            <person name="Varghese N."/>
        </authorList>
    </citation>
    <scope>NUCLEOTIDE SEQUENCE [LARGE SCALE GENOMIC DNA]</scope>
    <source>
        <strain evidence="24">DSM 21843</strain>
    </source>
</reference>
<dbReference type="SUPFAM" id="SSF55008">
    <property type="entry name" value="HMA, heavy metal-associated domain"/>
    <property type="match status" value="2"/>
</dbReference>
<feature type="transmembrane region" description="Helical" evidence="20">
    <location>
        <begin position="181"/>
        <end position="200"/>
    </location>
</feature>
<keyword evidence="7 20" id="KW-0479">Metal-binding</keyword>
<dbReference type="Pfam" id="PF00403">
    <property type="entry name" value="HMA"/>
    <property type="match status" value="2"/>
</dbReference>
<dbReference type="NCBIfam" id="TIGR01511">
    <property type="entry name" value="ATPase-IB1_Cu"/>
    <property type="match status" value="1"/>
</dbReference>
<dbReference type="GO" id="GO:0005507">
    <property type="term" value="F:copper ion binding"/>
    <property type="evidence" value="ECO:0007669"/>
    <property type="project" value="InterPro"/>
</dbReference>
<sequence length="870" mass="90951">MKHTFDVTGMSCAACSSRVDKATRKVPGVADCAVNLLKNSMEVEYDADVAPEQVSAIDNAIAEQISKAGYGAILREEAVPAPGRKSAARVAHERQEKLAAEQELRMRVRLIVSALFCVPLFYLAMGHMFGWPFPAVFLGDEHMMVVALTELLLVVPIVFVGRPFFSGGFRSLFHLSPNMDALIAIGATASLGYSIVKVYGMALAMGVGDMEAAHQAFSGLYFDSAGMILTLITVGKYFEARAKGRTTDAISKLIDLAPKTARVLRNGSEVELPVEQVAVGDVLVVRAGEAVPLDGVMLEGSASIDESAITGESVPVDKVPGDMVTGATMSKSGYFTIRVTKTGDETVLAGIIALVDEATSSKAPIQKTADKIAGVFVPVVIAIALIVFVAWMALGAGVSMALNYAISVLVISCPCALGLATPTAIMVGTGRGARSGILVKSAEALEAAGSAHTVVFDKTGTITAGTPSVVGVHPMGVDEDELMTLAAALEAKSEHPFAQAIMAYADERGLSKSYAVEFEQIPGGGVAALVDGRSVCAGNASLMSNRGIAVESADDVARQYADEGATPLFVACDGVLAGIIAVADRIKPTSAHAISELSAMGVQTVMLTGDNERTAAAIQRQAGVDRVIAGVLPADKEREVARLSEAGHVIMVGDGVNDAPALARADVGIAIGNGTDIAIDSADVVLMRSDLIDVVSAVQLSRRTLRTIRQNLFWALIYNVICIPIAAGLFAWAGLVINPMIGAAAMGCSSIFVVGNALRMRAWRPRFASPVVTQPADGEGELEPSGQNDEPVKEQSRSKEIHMEKKFNVEGMMCQHCVAHVKKALESVEGVTSADVDLDAKTAVAHLSADVADDVLVTAIVDAGYEAVVA</sequence>
<dbReference type="CDD" id="cd02094">
    <property type="entry name" value="P-type_ATPase_Cu-like"/>
    <property type="match status" value="1"/>
</dbReference>
<evidence type="ECO:0000256" key="16">
    <source>
        <dbReference type="ARBA" id="ARBA00023065"/>
    </source>
</evidence>
<evidence type="ECO:0000256" key="11">
    <source>
        <dbReference type="ARBA" id="ARBA00022840"/>
    </source>
</evidence>
<dbReference type="CDD" id="cd00371">
    <property type="entry name" value="HMA"/>
    <property type="match status" value="2"/>
</dbReference>
<dbReference type="InterPro" id="IPR018303">
    <property type="entry name" value="ATPase_P-typ_P_site"/>
</dbReference>
<dbReference type="GO" id="GO:0055070">
    <property type="term" value="P:copper ion homeostasis"/>
    <property type="evidence" value="ECO:0007669"/>
    <property type="project" value="TreeGrafter"/>
</dbReference>